<dbReference type="EMBL" id="CAJFDH010000004">
    <property type="protein sequence ID" value="CAD5221339.1"/>
    <property type="molecule type" value="Genomic_DNA"/>
</dbReference>
<comment type="caution">
    <text evidence="2">The sequence shown here is derived from an EMBL/GenBank/DDBJ whole genome shotgun (WGS) entry which is preliminary data.</text>
</comment>
<feature type="chain" id="PRO_5035681734" evidence="1">
    <location>
        <begin position="17"/>
        <end position="95"/>
    </location>
</feature>
<dbReference type="AlphaFoldDB" id="A0A811L2B9"/>
<dbReference type="EMBL" id="CAJFCW020000004">
    <property type="protein sequence ID" value="CAG9114941.1"/>
    <property type="molecule type" value="Genomic_DNA"/>
</dbReference>
<accession>A0A811L2B9</accession>
<protein>
    <submittedName>
        <fullName evidence="2">Uncharacterized protein</fullName>
    </submittedName>
</protein>
<proteinExistence type="predicted"/>
<feature type="signal peptide" evidence="1">
    <location>
        <begin position="1"/>
        <end position="16"/>
    </location>
</feature>
<dbReference type="Proteomes" id="UP000783686">
    <property type="component" value="Unassembled WGS sequence"/>
</dbReference>
<keyword evidence="1" id="KW-0732">Signal</keyword>
<evidence type="ECO:0000256" key="1">
    <source>
        <dbReference type="SAM" id="SignalP"/>
    </source>
</evidence>
<evidence type="ECO:0000313" key="2">
    <source>
        <dbReference type="EMBL" id="CAD5221339.1"/>
    </source>
</evidence>
<gene>
    <name evidence="2" type="ORF">BOKJ2_LOCUS9395</name>
</gene>
<organism evidence="2 3">
    <name type="scientific">Bursaphelenchus okinawaensis</name>
    <dbReference type="NCBI Taxonomy" id="465554"/>
    <lineage>
        <taxon>Eukaryota</taxon>
        <taxon>Metazoa</taxon>
        <taxon>Ecdysozoa</taxon>
        <taxon>Nematoda</taxon>
        <taxon>Chromadorea</taxon>
        <taxon>Rhabditida</taxon>
        <taxon>Tylenchina</taxon>
        <taxon>Tylenchomorpha</taxon>
        <taxon>Aphelenchoidea</taxon>
        <taxon>Aphelenchoididae</taxon>
        <taxon>Bursaphelenchus</taxon>
    </lineage>
</organism>
<evidence type="ECO:0000313" key="3">
    <source>
        <dbReference type="Proteomes" id="UP000614601"/>
    </source>
</evidence>
<keyword evidence="3" id="KW-1185">Reference proteome</keyword>
<dbReference type="Proteomes" id="UP000614601">
    <property type="component" value="Unassembled WGS sequence"/>
</dbReference>
<sequence length="95" mass="11075">MQLATFFILTVGLVVAQEHPEWIQIDENKCGGCEKEHICYKPKQFDYPRMCVPKSFEINLSFKKSLPKYCKGIVNEFFESRMNNVSPVTSRLRVL</sequence>
<reference evidence="2" key="1">
    <citation type="submission" date="2020-09" db="EMBL/GenBank/DDBJ databases">
        <authorList>
            <person name="Kikuchi T."/>
        </authorList>
    </citation>
    <scope>NUCLEOTIDE SEQUENCE</scope>
    <source>
        <strain evidence="2">SH1</strain>
    </source>
</reference>
<name>A0A811L2B9_9BILA</name>
<dbReference type="OrthoDB" id="10320283at2759"/>